<proteinExistence type="predicted"/>
<feature type="transmembrane region" description="Helical" evidence="1">
    <location>
        <begin position="54"/>
        <end position="75"/>
    </location>
</feature>
<protein>
    <recommendedName>
        <fullName evidence="4">DUF4044 domain-containing protein</fullName>
    </recommendedName>
</protein>
<evidence type="ECO:0000256" key="1">
    <source>
        <dbReference type="SAM" id="Phobius"/>
    </source>
</evidence>
<feature type="transmembrane region" description="Helical" evidence="1">
    <location>
        <begin position="12"/>
        <end position="33"/>
    </location>
</feature>
<evidence type="ECO:0000313" key="3">
    <source>
        <dbReference type="Proteomes" id="UP000265462"/>
    </source>
</evidence>
<keyword evidence="1" id="KW-1133">Transmembrane helix</keyword>
<name>A0ABN5G523_BACCL</name>
<keyword evidence="3" id="KW-1185">Reference proteome</keyword>
<dbReference type="NCBIfam" id="NF033880">
    <property type="entry name" value="Prli42"/>
    <property type="match status" value="1"/>
</dbReference>
<sequence length="76" mass="8578">MLQNDEANVLLFAVSTKNPAFLFFLVRSAASGYNKKQNSGRKEDGPLSRKTQKFVVYLMLICMLLTTLLAGISMWF</sequence>
<dbReference type="InterPro" id="IPR049722">
    <property type="entry name" value="Prli42-like"/>
</dbReference>
<evidence type="ECO:0008006" key="4">
    <source>
        <dbReference type="Google" id="ProtNLM"/>
    </source>
</evidence>
<dbReference type="EMBL" id="CP025074">
    <property type="protein sequence ID" value="AUI37949.1"/>
    <property type="molecule type" value="Genomic_DNA"/>
</dbReference>
<organism evidence="2 3">
    <name type="scientific">Bacillus caldolyticus</name>
    <dbReference type="NCBI Taxonomy" id="1394"/>
    <lineage>
        <taxon>Bacteria</taxon>
        <taxon>Bacillati</taxon>
        <taxon>Bacillota</taxon>
        <taxon>Bacilli</taxon>
        <taxon>Bacillales</taxon>
        <taxon>Anoxybacillaceae</taxon>
        <taxon>Geobacillus</taxon>
        <taxon>Geobacillus thermoleovorans group</taxon>
    </lineage>
</organism>
<keyword evidence="1" id="KW-0812">Transmembrane</keyword>
<gene>
    <name evidence="2" type="ORF">CWI35_16670</name>
</gene>
<keyword evidence="1" id="KW-0472">Membrane</keyword>
<dbReference type="Proteomes" id="UP000265462">
    <property type="component" value="Chromosome"/>
</dbReference>
<evidence type="ECO:0000313" key="2">
    <source>
        <dbReference type="EMBL" id="AUI37949.1"/>
    </source>
</evidence>
<reference evidence="2 3" key="1">
    <citation type="submission" date="2018-02" db="EMBL/GenBank/DDBJ databases">
        <title>Complete genome and methylome analysis of Bacillus caldolyticus.</title>
        <authorList>
            <person name="Fomenkov A.I."/>
            <person name="Mersha F."/>
            <person name="Vincze T."/>
            <person name="Roberts R.J."/>
        </authorList>
    </citation>
    <scope>NUCLEOTIDE SEQUENCE [LARGE SCALE GENOMIC DNA]</scope>
    <source>
        <strain evidence="2 3">NEB414</strain>
    </source>
</reference>
<accession>A0ABN5G523</accession>